<dbReference type="PANTHER" id="PTHR38479:SF2">
    <property type="entry name" value="WINGED HELIX DNA-BINDING DOMAIN-CONTAINING PROTEIN"/>
    <property type="match status" value="1"/>
</dbReference>
<evidence type="ECO:0008006" key="2">
    <source>
        <dbReference type="Google" id="ProtNLM"/>
    </source>
</evidence>
<sequence>MGNGPLRAGLRSLRNERGRELLDLPDLPLPPADVAVPACFLPEYDNLVLSHADRTRIIADEHRAGVFLSAGRVRATILVDGFVRGVWKIERSRESATLVIELFAPLSPGEREALREEGERLVRFVEDNAARFAIRFAGQT</sequence>
<proteinExistence type="predicted"/>
<dbReference type="EMBL" id="CADCWM010000972">
    <property type="protein sequence ID" value="CAA9585974.1"/>
    <property type="molecule type" value="Genomic_DNA"/>
</dbReference>
<dbReference type="InterPro" id="IPR009351">
    <property type="entry name" value="AlkZ-like"/>
</dbReference>
<dbReference type="AlphaFoldDB" id="A0A6J4VSZ7"/>
<name>A0A6J4VSZ7_9BACT</name>
<protein>
    <recommendedName>
        <fullName evidence="2">Winged helix DNA-binding domain-containing protein</fullName>
    </recommendedName>
</protein>
<dbReference type="Pfam" id="PF06224">
    <property type="entry name" value="AlkZ-like"/>
    <property type="match status" value="1"/>
</dbReference>
<accession>A0A6J4VSZ7</accession>
<gene>
    <name evidence="1" type="ORF">AVDCRST_MAG88-3944</name>
</gene>
<dbReference type="PANTHER" id="PTHR38479">
    <property type="entry name" value="LMO0824 PROTEIN"/>
    <property type="match status" value="1"/>
</dbReference>
<evidence type="ECO:0000313" key="1">
    <source>
        <dbReference type="EMBL" id="CAA9585974.1"/>
    </source>
</evidence>
<organism evidence="1">
    <name type="scientific">uncultured Thermomicrobiales bacterium</name>
    <dbReference type="NCBI Taxonomy" id="1645740"/>
    <lineage>
        <taxon>Bacteria</taxon>
        <taxon>Pseudomonadati</taxon>
        <taxon>Thermomicrobiota</taxon>
        <taxon>Thermomicrobia</taxon>
        <taxon>Thermomicrobiales</taxon>
        <taxon>environmental samples</taxon>
    </lineage>
</organism>
<reference evidence="1" key="1">
    <citation type="submission" date="2020-02" db="EMBL/GenBank/DDBJ databases">
        <authorList>
            <person name="Meier V. D."/>
        </authorList>
    </citation>
    <scope>NUCLEOTIDE SEQUENCE</scope>
    <source>
        <strain evidence="1">AVDCRST_MAG88</strain>
    </source>
</reference>